<dbReference type="PROSITE" id="PS51186">
    <property type="entry name" value="GNAT"/>
    <property type="match status" value="1"/>
</dbReference>
<gene>
    <name evidence="2" type="ORF">EV192_103353</name>
</gene>
<name>A0A4R2JU01_9PSEU</name>
<dbReference type="AlphaFoldDB" id="A0A4R2JU01"/>
<feature type="domain" description="N-acetyltransferase" evidence="1">
    <location>
        <begin position="25"/>
        <end position="186"/>
    </location>
</feature>
<organism evidence="2 3">
    <name type="scientific">Actinocrispum wychmicini</name>
    <dbReference type="NCBI Taxonomy" id="1213861"/>
    <lineage>
        <taxon>Bacteria</taxon>
        <taxon>Bacillati</taxon>
        <taxon>Actinomycetota</taxon>
        <taxon>Actinomycetes</taxon>
        <taxon>Pseudonocardiales</taxon>
        <taxon>Pseudonocardiaceae</taxon>
        <taxon>Actinocrispum</taxon>
    </lineage>
</organism>
<dbReference type="SUPFAM" id="SSF55729">
    <property type="entry name" value="Acyl-CoA N-acyltransferases (Nat)"/>
    <property type="match status" value="1"/>
</dbReference>
<comment type="caution">
    <text evidence="2">The sequence shown here is derived from an EMBL/GenBank/DDBJ whole genome shotgun (WGS) entry which is preliminary data.</text>
</comment>
<dbReference type="PANTHER" id="PTHR41700">
    <property type="entry name" value="GCN5-RELATED N-ACETYLTRANSFERASE"/>
    <property type="match status" value="1"/>
</dbReference>
<keyword evidence="3" id="KW-1185">Reference proteome</keyword>
<dbReference type="InterPro" id="IPR016181">
    <property type="entry name" value="Acyl_CoA_acyltransferase"/>
</dbReference>
<evidence type="ECO:0000259" key="1">
    <source>
        <dbReference type="PROSITE" id="PS51186"/>
    </source>
</evidence>
<dbReference type="Gene3D" id="3.40.630.30">
    <property type="match status" value="1"/>
</dbReference>
<dbReference type="EMBL" id="SLWS01000003">
    <property type="protein sequence ID" value="TCO60778.1"/>
    <property type="molecule type" value="Genomic_DNA"/>
</dbReference>
<dbReference type="InterPro" id="IPR038764">
    <property type="entry name" value="GNAT_N_AcTrfase_prd"/>
</dbReference>
<proteinExistence type="predicted"/>
<dbReference type="Proteomes" id="UP000295680">
    <property type="component" value="Unassembled WGS sequence"/>
</dbReference>
<sequence>MTLSDSISTHDASKVAAVAAATSGVDIRELHDMTELQAVDDLFRDIWRPDPANPPITCEFMRVLSHSGNYVVGAYAGGKLVGATVGILAAPIGRTLHSHVTGVHDGMRGRSVGYALKLHQRAWALARGLDSITWTFDPLVRRNAYFNLAKLAARPVRYLPDFYGEMNDGINGDGPSDRLLVRWDLAGPEVVAACAGRPPETAPRGVLVAVPADIETLRTSDPTAADQWRQRLRQALGDRMDAGAVVVGFTREGAYVIRE</sequence>
<dbReference type="InterPro" id="IPR000182">
    <property type="entry name" value="GNAT_dom"/>
</dbReference>
<evidence type="ECO:0000313" key="2">
    <source>
        <dbReference type="EMBL" id="TCO60778.1"/>
    </source>
</evidence>
<protein>
    <submittedName>
        <fullName evidence="2">Putative GNAT superfamily acetyltransferase</fullName>
    </submittedName>
</protein>
<reference evidence="2 3" key="1">
    <citation type="submission" date="2019-03" db="EMBL/GenBank/DDBJ databases">
        <title>Genomic Encyclopedia of Type Strains, Phase IV (KMG-IV): sequencing the most valuable type-strain genomes for metagenomic binning, comparative biology and taxonomic classification.</title>
        <authorList>
            <person name="Goeker M."/>
        </authorList>
    </citation>
    <scope>NUCLEOTIDE SEQUENCE [LARGE SCALE GENOMIC DNA]</scope>
    <source>
        <strain evidence="2 3">DSM 45934</strain>
    </source>
</reference>
<keyword evidence="2" id="KW-0808">Transferase</keyword>
<dbReference type="PANTHER" id="PTHR41700:SF1">
    <property type="entry name" value="N-ACETYLTRANSFERASE DOMAIN-CONTAINING PROTEIN"/>
    <property type="match status" value="1"/>
</dbReference>
<dbReference type="OrthoDB" id="9797990at2"/>
<dbReference type="GO" id="GO:0016747">
    <property type="term" value="F:acyltransferase activity, transferring groups other than amino-acyl groups"/>
    <property type="evidence" value="ECO:0007669"/>
    <property type="project" value="InterPro"/>
</dbReference>
<evidence type="ECO:0000313" key="3">
    <source>
        <dbReference type="Proteomes" id="UP000295680"/>
    </source>
</evidence>
<accession>A0A4R2JU01</accession>